<evidence type="ECO:0000256" key="6">
    <source>
        <dbReference type="ARBA" id="ARBA00023136"/>
    </source>
</evidence>
<evidence type="ECO:0000256" key="2">
    <source>
        <dbReference type="ARBA" id="ARBA00022448"/>
    </source>
</evidence>
<evidence type="ECO:0000256" key="7">
    <source>
        <dbReference type="SAM" id="Phobius"/>
    </source>
</evidence>
<reference evidence="9 10" key="1">
    <citation type="submission" date="2019-06" db="EMBL/GenBank/DDBJ databases">
        <authorList>
            <person name="Mardanova A.M."/>
            <person name="Pudova D.S."/>
            <person name="Shagimardanova E.I."/>
            <person name="Gogoleva N.E."/>
            <person name="Lutfullin M.T."/>
            <person name="Hadieva G.F."/>
            <person name="Sharipova M.R."/>
        </authorList>
    </citation>
    <scope>NUCLEOTIDE SEQUENCE [LARGE SCALE GENOMIC DNA]</scope>
    <source>
        <strain evidence="9 10">MG-1</strain>
    </source>
</reference>
<feature type="transmembrane region" description="Helical" evidence="7">
    <location>
        <begin position="246"/>
        <end position="267"/>
    </location>
</feature>
<keyword evidence="3" id="KW-1003">Cell membrane</keyword>
<accession>A0A5C4X077</accession>
<dbReference type="InterPro" id="IPR020846">
    <property type="entry name" value="MFS_dom"/>
</dbReference>
<feature type="transmembrane region" description="Helical" evidence="7">
    <location>
        <begin position="133"/>
        <end position="154"/>
    </location>
</feature>
<feature type="domain" description="Major facilitator superfamily (MFS) profile" evidence="8">
    <location>
        <begin position="44"/>
        <end position="429"/>
    </location>
</feature>
<feature type="transmembrane region" description="Helical" evidence="7">
    <location>
        <begin position="312"/>
        <end position="329"/>
    </location>
</feature>
<feature type="transmembrane region" description="Helical" evidence="7">
    <location>
        <begin position="45"/>
        <end position="66"/>
    </location>
</feature>
<evidence type="ECO:0000256" key="3">
    <source>
        <dbReference type="ARBA" id="ARBA00022475"/>
    </source>
</evidence>
<feature type="transmembrane region" description="Helical" evidence="7">
    <location>
        <begin position="166"/>
        <end position="187"/>
    </location>
</feature>
<feature type="transmembrane region" description="Helical" evidence="7">
    <location>
        <begin position="335"/>
        <end position="357"/>
    </location>
</feature>
<feature type="transmembrane region" description="Helical" evidence="7">
    <location>
        <begin position="110"/>
        <end position="127"/>
    </location>
</feature>
<dbReference type="InterPro" id="IPR036259">
    <property type="entry name" value="MFS_trans_sf"/>
</dbReference>
<evidence type="ECO:0000313" key="10">
    <source>
        <dbReference type="Proteomes" id="UP000314223"/>
    </source>
</evidence>
<proteinExistence type="predicted"/>
<feature type="transmembrane region" description="Helical" evidence="7">
    <location>
        <begin position="78"/>
        <end position="98"/>
    </location>
</feature>
<dbReference type="AlphaFoldDB" id="A0A5C4X077"/>
<evidence type="ECO:0000256" key="4">
    <source>
        <dbReference type="ARBA" id="ARBA00022692"/>
    </source>
</evidence>
<keyword evidence="4 7" id="KW-0812">Transmembrane</keyword>
<organism evidence="9 10">
    <name type="scientific">Brevibacterium sediminis</name>
    <dbReference type="NCBI Taxonomy" id="1857024"/>
    <lineage>
        <taxon>Bacteria</taxon>
        <taxon>Bacillati</taxon>
        <taxon>Actinomycetota</taxon>
        <taxon>Actinomycetes</taxon>
        <taxon>Micrococcales</taxon>
        <taxon>Brevibacteriaceae</taxon>
        <taxon>Brevibacterium</taxon>
    </lineage>
</organism>
<dbReference type="PROSITE" id="PS50850">
    <property type="entry name" value="MFS"/>
    <property type="match status" value="1"/>
</dbReference>
<keyword evidence="2" id="KW-0813">Transport</keyword>
<evidence type="ECO:0000256" key="1">
    <source>
        <dbReference type="ARBA" id="ARBA00004651"/>
    </source>
</evidence>
<comment type="caution">
    <text evidence="9">The sequence shown here is derived from an EMBL/GenBank/DDBJ whole genome shotgun (WGS) entry which is preliminary data.</text>
</comment>
<feature type="transmembrane region" description="Helical" evidence="7">
    <location>
        <begin position="405"/>
        <end position="427"/>
    </location>
</feature>
<dbReference type="InterPro" id="IPR011701">
    <property type="entry name" value="MFS"/>
</dbReference>
<evidence type="ECO:0000313" key="9">
    <source>
        <dbReference type="EMBL" id="TNM53290.1"/>
    </source>
</evidence>
<dbReference type="EMBL" id="VDMQ01000010">
    <property type="protein sequence ID" value="TNM53290.1"/>
    <property type="molecule type" value="Genomic_DNA"/>
</dbReference>
<dbReference type="GO" id="GO:0022857">
    <property type="term" value="F:transmembrane transporter activity"/>
    <property type="evidence" value="ECO:0007669"/>
    <property type="project" value="InterPro"/>
</dbReference>
<comment type="subcellular location">
    <subcellularLocation>
        <location evidence="1">Cell membrane</location>
        <topology evidence="1">Multi-pass membrane protein</topology>
    </subcellularLocation>
</comment>
<dbReference type="Gene3D" id="1.20.1250.20">
    <property type="entry name" value="MFS general substrate transporter like domains"/>
    <property type="match status" value="1"/>
</dbReference>
<evidence type="ECO:0000259" key="8">
    <source>
        <dbReference type="PROSITE" id="PS50850"/>
    </source>
</evidence>
<feature type="transmembrane region" description="Helical" evidence="7">
    <location>
        <begin position="279"/>
        <end position="300"/>
    </location>
</feature>
<feature type="transmembrane region" description="Helical" evidence="7">
    <location>
        <begin position="378"/>
        <end position="399"/>
    </location>
</feature>
<name>A0A5C4X077_9MICO</name>
<keyword evidence="5 7" id="KW-1133">Transmembrane helix</keyword>
<dbReference type="GO" id="GO:0005886">
    <property type="term" value="C:plasma membrane"/>
    <property type="evidence" value="ECO:0007669"/>
    <property type="project" value="UniProtKB-SubCell"/>
</dbReference>
<dbReference type="Proteomes" id="UP000314223">
    <property type="component" value="Unassembled WGS sequence"/>
</dbReference>
<dbReference type="Pfam" id="PF07690">
    <property type="entry name" value="MFS_1"/>
    <property type="match status" value="1"/>
</dbReference>
<dbReference type="InterPro" id="IPR050171">
    <property type="entry name" value="MFS_Transporters"/>
</dbReference>
<dbReference type="SUPFAM" id="SSF103473">
    <property type="entry name" value="MFS general substrate transporter"/>
    <property type="match status" value="1"/>
</dbReference>
<feature type="transmembrane region" description="Helical" evidence="7">
    <location>
        <begin position="199"/>
        <end position="222"/>
    </location>
</feature>
<evidence type="ECO:0000256" key="5">
    <source>
        <dbReference type="ARBA" id="ARBA00022989"/>
    </source>
</evidence>
<sequence length="480" mass="49508">MRAVTRRSQSRLGDAAAVTGGTDDAKRWRLRLAENARIRGTRRQLWFGALVLLILSAAANMASPLYPLLQEAHGMSESVMTSLYATYVFSCLPSLLLFGSAADAFGRKPVLLAAIALVGFGTAIFGIDTSGVAGLFIGRALVGIGLGLGTGAGIALMVEASPARRVWFGSTLATISFVLGSGLGPMLAGVVSSLSTAPLALPFLVMVFLIVIVMVLIAMMPLQRPITRQRWRPTWPSVPGAMRTSFNIAALTGFIGWTALGLFLALLPSMAQSIIPNSGTLTSGLIVGSVLVVSAASQLIAPKFQPRAAQTLGLTLMGLGAALLLSSNLPEISPAAVKVIMVFAAVATGIGHGLSYWGANREIDVLTPPKNRAGISAALYLAFYAGAGAPAVVVGVLALSMPLVVGTMIFTLALLLATIVTIPVPSLSQTVIRQSKAAVAVADAVPEPALNVVEAQWFDSGYGVSGHDSGTASAGHPAAR</sequence>
<dbReference type="PANTHER" id="PTHR23517:SF13">
    <property type="entry name" value="MAJOR FACILITATOR SUPERFAMILY MFS_1"/>
    <property type="match status" value="1"/>
</dbReference>
<protein>
    <submittedName>
        <fullName evidence="9">MFS transporter</fullName>
    </submittedName>
</protein>
<gene>
    <name evidence="9" type="ORF">FHQ09_14710</name>
</gene>
<dbReference type="PANTHER" id="PTHR23517">
    <property type="entry name" value="RESISTANCE PROTEIN MDTM, PUTATIVE-RELATED-RELATED"/>
    <property type="match status" value="1"/>
</dbReference>
<keyword evidence="6 7" id="KW-0472">Membrane</keyword>